<evidence type="ECO:0000256" key="5">
    <source>
        <dbReference type="ARBA" id="ARBA00023242"/>
    </source>
</evidence>
<dbReference type="InterPro" id="IPR040223">
    <property type="entry name" value="PAR_bZIP"/>
</dbReference>
<keyword evidence="4" id="KW-0804">Transcription</keyword>
<evidence type="ECO:0008006" key="9">
    <source>
        <dbReference type="Google" id="ProtNLM"/>
    </source>
</evidence>
<organism evidence="7 8">
    <name type="scientific">Puccinia triticina</name>
    <dbReference type="NCBI Taxonomy" id="208348"/>
    <lineage>
        <taxon>Eukaryota</taxon>
        <taxon>Fungi</taxon>
        <taxon>Dikarya</taxon>
        <taxon>Basidiomycota</taxon>
        <taxon>Pucciniomycotina</taxon>
        <taxon>Pucciniomycetes</taxon>
        <taxon>Pucciniales</taxon>
        <taxon>Pucciniaceae</taxon>
        <taxon>Puccinia</taxon>
    </lineage>
</organism>
<evidence type="ECO:0000256" key="2">
    <source>
        <dbReference type="ARBA" id="ARBA00023015"/>
    </source>
</evidence>
<dbReference type="Proteomes" id="UP001164743">
    <property type="component" value="Chromosome 9A"/>
</dbReference>
<keyword evidence="2" id="KW-0805">Transcription regulation</keyword>
<evidence type="ECO:0000256" key="6">
    <source>
        <dbReference type="SAM" id="MobiDB-lite"/>
    </source>
</evidence>
<feature type="compositionally biased region" description="Basic and acidic residues" evidence="6">
    <location>
        <begin position="139"/>
        <end position="148"/>
    </location>
</feature>
<dbReference type="EMBL" id="CP110429">
    <property type="protein sequence ID" value="WAQ88228.1"/>
    <property type="molecule type" value="Genomic_DNA"/>
</dbReference>
<evidence type="ECO:0000256" key="3">
    <source>
        <dbReference type="ARBA" id="ARBA00023125"/>
    </source>
</evidence>
<accession>A0ABY7CV64</accession>
<proteinExistence type="predicted"/>
<comment type="subcellular location">
    <subcellularLocation>
        <location evidence="1">Nucleus</location>
    </subcellularLocation>
</comment>
<sequence length="488" mass="55937">MATLSDLPTELIDKIIYFTTLRIITSQQLEAIEKTFKHSRDGYDHHRVDHNRIISLQDQHIASCHEWFQHHERTYASQVSWPVADGLPGNPLLPLSMVNRTFRRLAQARLFRDVTLKSPRQMPSFFQALAGPFPGDNSMDDHDAHSTQEDQMSDVQRSGDTPCLNQVSRYVRSIQFWWSGIFENTQGNGFLAHDIIRSCPLIEYIHIDHSFFSECEQSIIEALASRQLIQKFTTMGHWSNRPEVGFCWRIDEAVDLLSKWEFLHTIDLRIIGRQIETQESTIPPTIPVLNHALRSVILTKPDLSGIELSTLLQGSLKSLLTLQILYPTSRLDRPGLCRILREYTNPDLEILMIDVDIEWHPIQTNCETSDDPAKNRALLDIVIKSTYAFRKLKTLLVAGYLVGPRFLTLLPQSLIKLAVAKSELPSAAFFEAFSSDRQPDPPGDLDTLLPWLPNLKCLSVRDECRAHRCQFLFSVLFKLDSEDIMRAH</sequence>
<gene>
    <name evidence="7" type="ORF">PtA15_9A355</name>
</gene>
<reference evidence="7" key="1">
    <citation type="submission" date="2022-10" db="EMBL/GenBank/DDBJ databases">
        <title>Puccinia triticina Genome sequencing and assembly.</title>
        <authorList>
            <person name="Li C."/>
        </authorList>
    </citation>
    <scope>NUCLEOTIDE SEQUENCE</scope>
    <source>
        <strain evidence="7">Pt15</strain>
    </source>
</reference>
<feature type="compositionally biased region" description="Polar residues" evidence="6">
    <location>
        <begin position="149"/>
        <end position="159"/>
    </location>
</feature>
<evidence type="ECO:0000256" key="4">
    <source>
        <dbReference type="ARBA" id="ARBA00023163"/>
    </source>
</evidence>
<keyword evidence="8" id="KW-1185">Reference proteome</keyword>
<evidence type="ECO:0000313" key="7">
    <source>
        <dbReference type="EMBL" id="WAQ88228.1"/>
    </source>
</evidence>
<dbReference type="GeneID" id="77813449"/>
<dbReference type="PANTHER" id="PTHR11988:SF27">
    <property type="entry name" value="GH27708P"/>
    <property type="match status" value="1"/>
</dbReference>
<dbReference type="PANTHER" id="PTHR11988">
    <property type="entry name" value="THYROTROPH EMBRYONIC FACTOR RELATED"/>
    <property type="match status" value="1"/>
</dbReference>
<keyword evidence="5" id="KW-0539">Nucleus</keyword>
<name>A0ABY7CV64_9BASI</name>
<dbReference type="RefSeq" id="XP_053023783.1">
    <property type="nucleotide sequence ID" value="XM_053172554.1"/>
</dbReference>
<feature type="region of interest" description="Disordered" evidence="6">
    <location>
        <begin position="136"/>
        <end position="159"/>
    </location>
</feature>
<evidence type="ECO:0000313" key="8">
    <source>
        <dbReference type="Proteomes" id="UP001164743"/>
    </source>
</evidence>
<keyword evidence="3" id="KW-0238">DNA-binding</keyword>
<evidence type="ECO:0000256" key="1">
    <source>
        <dbReference type="ARBA" id="ARBA00004123"/>
    </source>
</evidence>
<protein>
    <recommendedName>
        <fullName evidence="9">F-box domain-containing protein</fullName>
    </recommendedName>
</protein>